<accession>A0ABU1HQ80</accession>
<feature type="region of interest" description="Disordered" evidence="1">
    <location>
        <begin position="50"/>
        <end position="78"/>
    </location>
</feature>
<sequence length="78" mass="8522">MLQEVTPHAHGEQPERALGQCGGPFDGRVEAAGLALGASGIRHILTLSTQRERADSVKEPARRRQRARVRDDREALPA</sequence>
<proteinExistence type="predicted"/>
<feature type="region of interest" description="Disordered" evidence="1">
    <location>
        <begin position="1"/>
        <end position="24"/>
    </location>
</feature>
<keyword evidence="3" id="KW-1185">Reference proteome</keyword>
<dbReference type="EMBL" id="JAVIZQ010000001">
    <property type="protein sequence ID" value="MDR6142210.1"/>
    <property type="molecule type" value="Genomic_DNA"/>
</dbReference>
<comment type="caution">
    <text evidence="2">The sequence shown here is derived from an EMBL/GenBank/DDBJ whole genome shotgun (WGS) entry which is preliminary data.</text>
</comment>
<gene>
    <name evidence="2" type="ORF">QE375_001764</name>
</gene>
<name>A0ABU1HQ80_9MICO</name>
<dbReference type="Proteomes" id="UP001249291">
    <property type="component" value="Unassembled WGS sequence"/>
</dbReference>
<protein>
    <submittedName>
        <fullName evidence="2">Acetyl-CoA acetyltransferase</fullName>
    </submittedName>
</protein>
<evidence type="ECO:0000256" key="1">
    <source>
        <dbReference type="SAM" id="MobiDB-lite"/>
    </source>
</evidence>
<evidence type="ECO:0000313" key="3">
    <source>
        <dbReference type="Proteomes" id="UP001249291"/>
    </source>
</evidence>
<evidence type="ECO:0000313" key="2">
    <source>
        <dbReference type="EMBL" id="MDR6142210.1"/>
    </source>
</evidence>
<organism evidence="2 3">
    <name type="scientific">Microbacterium foliorum</name>
    <dbReference type="NCBI Taxonomy" id="104336"/>
    <lineage>
        <taxon>Bacteria</taxon>
        <taxon>Bacillati</taxon>
        <taxon>Actinomycetota</taxon>
        <taxon>Actinomycetes</taxon>
        <taxon>Micrococcales</taxon>
        <taxon>Microbacteriaceae</taxon>
        <taxon>Microbacterium</taxon>
    </lineage>
</organism>
<reference evidence="2 3" key="1">
    <citation type="submission" date="2023-08" db="EMBL/GenBank/DDBJ databases">
        <title>Functional and genomic diversity of the sorghum phyllosphere microbiome.</title>
        <authorList>
            <person name="Shade A."/>
        </authorList>
    </citation>
    <scope>NUCLEOTIDE SEQUENCE [LARGE SCALE GENOMIC DNA]</scope>
    <source>
        <strain evidence="2 3">SORGH_AS_0445</strain>
    </source>
</reference>